<evidence type="ECO:0000313" key="3">
    <source>
        <dbReference type="Proteomes" id="UP001221189"/>
    </source>
</evidence>
<comment type="caution">
    <text evidence="2">The sequence shown here is derived from an EMBL/GenBank/DDBJ whole genome shotgun (WGS) entry which is preliminary data.</text>
</comment>
<keyword evidence="1" id="KW-0812">Transmembrane</keyword>
<name>A0ABT5K7P9_9BURK</name>
<protein>
    <submittedName>
        <fullName evidence="2">DUF4390 domain-containing protein</fullName>
    </submittedName>
</protein>
<accession>A0ABT5K7P9</accession>
<organism evidence="2 3">
    <name type="scientific">Roseateles albus</name>
    <dbReference type="NCBI Taxonomy" id="2987525"/>
    <lineage>
        <taxon>Bacteria</taxon>
        <taxon>Pseudomonadati</taxon>
        <taxon>Pseudomonadota</taxon>
        <taxon>Betaproteobacteria</taxon>
        <taxon>Burkholderiales</taxon>
        <taxon>Sphaerotilaceae</taxon>
        <taxon>Roseateles</taxon>
    </lineage>
</organism>
<dbReference type="Proteomes" id="UP001221189">
    <property type="component" value="Unassembled WGS sequence"/>
</dbReference>
<reference evidence="2 3" key="1">
    <citation type="submission" date="2022-10" db="EMBL/GenBank/DDBJ databases">
        <title>Paucibacter sp. hw1 Genome sequencing.</title>
        <authorList>
            <person name="Park S."/>
        </authorList>
    </citation>
    <scope>NUCLEOTIDE SEQUENCE [LARGE SCALE GENOMIC DNA]</scope>
    <source>
        <strain evidence="3">hw1</strain>
    </source>
</reference>
<dbReference type="Pfam" id="PF14334">
    <property type="entry name" value="DUF4390"/>
    <property type="match status" value="1"/>
</dbReference>
<sequence length="238" mass="26649">MTRRKQAFAWGASQQKYLPTLTSPAVTAATPAFLSHVSRDTHPLARRIWRWLAAAGLVLLLALLARPALAQGVELVQLSTQRTEEGLELSFSTRFELTRAAEDALMKGVPIYFVAEAEILRNRWYWRDARTARASRTWRLAWQPLTRQFKVSTGGLSQSYASLPEALASLRGAAGWRIAENRDLEDGGRYYLEFSYRLDTSQLPKPMQIGLGSPQGWGLNIERTQNLAADFSSSLVVP</sequence>
<dbReference type="InterPro" id="IPR025500">
    <property type="entry name" value="DUF4390"/>
</dbReference>
<dbReference type="EMBL" id="JAQQXT010000001">
    <property type="protein sequence ID" value="MDC8769986.1"/>
    <property type="molecule type" value="Genomic_DNA"/>
</dbReference>
<dbReference type="RefSeq" id="WP_273598489.1">
    <property type="nucleotide sequence ID" value="NZ_JAQQXT010000001.1"/>
</dbReference>
<keyword evidence="1" id="KW-1133">Transmembrane helix</keyword>
<keyword evidence="1" id="KW-0472">Membrane</keyword>
<evidence type="ECO:0000256" key="1">
    <source>
        <dbReference type="SAM" id="Phobius"/>
    </source>
</evidence>
<feature type="transmembrane region" description="Helical" evidence="1">
    <location>
        <begin position="48"/>
        <end position="69"/>
    </location>
</feature>
<evidence type="ECO:0000313" key="2">
    <source>
        <dbReference type="EMBL" id="MDC8769986.1"/>
    </source>
</evidence>
<keyword evidence="3" id="KW-1185">Reference proteome</keyword>
<proteinExistence type="predicted"/>
<gene>
    <name evidence="2" type="ORF">PRZ03_00270</name>
</gene>